<sequence length="40" mass="4669">MNDLALQEHINYLVNTRWAFHALITDMKSIIQGSSLRVIR</sequence>
<evidence type="ECO:0000313" key="1">
    <source>
        <dbReference type="EMBL" id="VFJ92123.1"/>
    </source>
</evidence>
<gene>
    <name evidence="1" type="ORF">BECKH772A_GA0070896_1003911</name>
    <name evidence="2" type="ORF">BECKH772B_GA0070898_1003711</name>
    <name evidence="3" type="ORF">BECKH772C_GA0070978_1003611</name>
</gene>
<evidence type="ECO:0000313" key="3">
    <source>
        <dbReference type="EMBL" id="VFJ99876.1"/>
    </source>
</evidence>
<name>A0A450UHW8_9GAMM</name>
<dbReference type="AlphaFoldDB" id="A0A450UHW8"/>
<dbReference type="EMBL" id="CAADFG010000039">
    <property type="protein sequence ID" value="VFJ92123.1"/>
    <property type="molecule type" value="Genomic_DNA"/>
</dbReference>
<accession>A0A450UHW8</accession>
<organism evidence="1">
    <name type="scientific">Candidatus Kentrum eta</name>
    <dbReference type="NCBI Taxonomy" id="2126337"/>
    <lineage>
        <taxon>Bacteria</taxon>
        <taxon>Pseudomonadati</taxon>
        <taxon>Pseudomonadota</taxon>
        <taxon>Gammaproteobacteria</taxon>
        <taxon>Candidatus Kentrum</taxon>
    </lineage>
</organism>
<proteinExistence type="predicted"/>
<dbReference type="EMBL" id="CAADFJ010000036">
    <property type="protein sequence ID" value="VFJ99876.1"/>
    <property type="molecule type" value="Genomic_DNA"/>
</dbReference>
<evidence type="ECO:0000313" key="2">
    <source>
        <dbReference type="EMBL" id="VFJ93022.1"/>
    </source>
</evidence>
<reference evidence="1" key="1">
    <citation type="submission" date="2019-02" db="EMBL/GenBank/DDBJ databases">
        <authorList>
            <person name="Gruber-Vodicka R. H."/>
            <person name="Seah K. B. B."/>
        </authorList>
    </citation>
    <scope>NUCLEOTIDE SEQUENCE</scope>
    <source>
        <strain evidence="3">BECK_SA2B12</strain>
        <strain evidence="1">BECK_SA2B15</strain>
        <strain evidence="2">BECK_SA2B20</strain>
    </source>
</reference>
<dbReference type="EMBL" id="CAADFI010000037">
    <property type="protein sequence ID" value="VFJ93022.1"/>
    <property type="molecule type" value="Genomic_DNA"/>
</dbReference>
<protein>
    <submittedName>
        <fullName evidence="1">Uncharacterized protein</fullName>
    </submittedName>
</protein>